<keyword evidence="1" id="KW-1185">Reference proteome</keyword>
<evidence type="ECO:0000313" key="2">
    <source>
        <dbReference type="WBParaSite" id="Hba_08282"/>
    </source>
</evidence>
<protein>
    <submittedName>
        <fullName evidence="2">Cytochrome-c oxidase</fullName>
    </submittedName>
</protein>
<name>A0A1I7WT02_HETBA</name>
<dbReference type="Proteomes" id="UP000095283">
    <property type="component" value="Unplaced"/>
</dbReference>
<organism evidence="1 2">
    <name type="scientific">Heterorhabditis bacteriophora</name>
    <name type="common">Entomopathogenic nematode worm</name>
    <dbReference type="NCBI Taxonomy" id="37862"/>
    <lineage>
        <taxon>Eukaryota</taxon>
        <taxon>Metazoa</taxon>
        <taxon>Ecdysozoa</taxon>
        <taxon>Nematoda</taxon>
        <taxon>Chromadorea</taxon>
        <taxon>Rhabditida</taxon>
        <taxon>Rhabditina</taxon>
        <taxon>Rhabditomorpha</taxon>
        <taxon>Strongyloidea</taxon>
        <taxon>Heterorhabditidae</taxon>
        <taxon>Heterorhabditis</taxon>
    </lineage>
</organism>
<proteinExistence type="predicted"/>
<dbReference type="AlphaFoldDB" id="A0A1I7WT02"/>
<reference evidence="2" key="1">
    <citation type="submission" date="2016-11" db="UniProtKB">
        <authorList>
            <consortium name="WormBaseParasite"/>
        </authorList>
    </citation>
    <scope>IDENTIFICATION</scope>
</reference>
<sequence length="34" mass="3817">MCLIMGKILEIHDLADTARMLAMYMFTVLTGLTV</sequence>
<dbReference type="WBParaSite" id="Hba_08282">
    <property type="protein sequence ID" value="Hba_08282"/>
    <property type="gene ID" value="Hba_08282"/>
</dbReference>
<accession>A0A1I7WT02</accession>
<evidence type="ECO:0000313" key="1">
    <source>
        <dbReference type="Proteomes" id="UP000095283"/>
    </source>
</evidence>